<protein>
    <submittedName>
        <fullName evidence="1">Uncharacterized protein</fullName>
    </submittedName>
</protein>
<name>A0A2K4WIS8_9PSED</name>
<evidence type="ECO:0000313" key="2">
    <source>
        <dbReference type="Proteomes" id="UP000238093"/>
    </source>
</evidence>
<sequence length="437" mass="49731">MNHNMLLICDTCGVEVHCRIGMSNRDVQPLSFLCPNCTTSISIILGGGHGIQLANATEGDLDREKAFAGGYLFQDLHLDFPIWSKGYVAGDTPFMTAMQMVDRDKHTARGIHAGALFRERLDVLNHYGKRFEEVKQLLKLYSRANKELFHRKASEFLEGEHSPSLKPEDLNVLLYKVLSTVTAAFLEDETVLQIVRGYPEIIMGLAQQDWDAYTAFHSEIRDSGFLHNLQKDCLSLYGKIFELELYIRPAIFLDFCTGQEHLKTSAKISRLGFENCKDIYKDLAEVFGRQLSLVAGINNLLHRGGHNAFLAKDGGALSSLAKFADKNLSDKLKYLDDCWYKIDSCVLNAGVRNAIAHYSFEYDETTQIITCYPNKEGLKREDGTELSFLAFMRMILVLFREMHYLHHLIKSVYYFEYLIVVKKQAGLEHSVRQRGDL</sequence>
<reference evidence="1 2" key="1">
    <citation type="submission" date="2017-11" db="EMBL/GenBank/DDBJ databases">
        <authorList>
            <person name="Han C.G."/>
        </authorList>
    </citation>
    <scope>NUCLEOTIDE SEQUENCE [LARGE SCALE GENOMIC DNA]</scope>
    <source>
        <strain evidence="1">CFBP6411</strain>
    </source>
</reference>
<dbReference type="RefSeq" id="WP_158664154.1">
    <property type="nucleotide sequence ID" value="NZ_LT963408.1"/>
</dbReference>
<organism evidence="1 2">
    <name type="scientific">Pseudomonas syringae group genomosp. 3</name>
    <dbReference type="NCBI Taxonomy" id="251701"/>
    <lineage>
        <taxon>Bacteria</taxon>
        <taxon>Pseudomonadati</taxon>
        <taxon>Pseudomonadota</taxon>
        <taxon>Gammaproteobacteria</taxon>
        <taxon>Pseudomonadales</taxon>
        <taxon>Pseudomonadaceae</taxon>
        <taxon>Pseudomonas</taxon>
    </lineage>
</organism>
<proteinExistence type="predicted"/>
<accession>A0A2K4WIS8</accession>
<evidence type="ECO:0000313" key="1">
    <source>
        <dbReference type="EMBL" id="SOS35734.1"/>
    </source>
</evidence>
<gene>
    <name evidence="1" type="ORF">CFBP6411_04377</name>
</gene>
<dbReference type="EMBL" id="LT963408">
    <property type="protein sequence ID" value="SOS35734.1"/>
    <property type="molecule type" value="Genomic_DNA"/>
</dbReference>
<dbReference type="Proteomes" id="UP000238093">
    <property type="component" value="Chromosome I"/>
</dbReference>
<dbReference type="AlphaFoldDB" id="A0A2K4WIS8"/>